<organism evidence="1 2">
    <name type="scientific">Cryobacterium tagatosivorans</name>
    <dbReference type="NCBI Taxonomy" id="1259199"/>
    <lineage>
        <taxon>Bacteria</taxon>
        <taxon>Bacillati</taxon>
        <taxon>Actinomycetota</taxon>
        <taxon>Actinomycetes</taxon>
        <taxon>Micrococcales</taxon>
        <taxon>Microbacteriaceae</taxon>
        <taxon>Cryobacterium</taxon>
    </lineage>
</organism>
<dbReference type="AlphaFoldDB" id="A0A4R8UAA1"/>
<keyword evidence="2" id="KW-1185">Reference proteome</keyword>
<keyword evidence="1" id="KW-0378">Hydrolase</keyword>
<proteinExistence type="predicted"/>
<evidence type="ECO:0000313" key="1">
    <source>
        <dbReference type="EMBL" id="TFB46950.1"/>
    </source>
</evidence>
<sequence>MGIPEMQTNLRAFARARDWQQFHSTKNLVMALTGEVGELNALLQWVEADNIQDWMTVPANREAARDEIADVLAYLLQLADGLGIDVEEAFNAKLGKNGAKYPIEKAKGVSTKYNDLG</sequence>
<dbReference type="PANTHER" id="PTHR46523">
    <property type="entry name" value="DCTP PYROPHOSPHATASE 1"/>
    <property type="match status" value="1"/>
</dbReference>
<name>A0A4R8UAA1_9MICO</name>
<dbReference type="Proteomes" id="UP000297866">
    <property type="component" value="Unassembled WGS sequence"/>
</dbReference>
<dbReference type="OrthoDB" id="9791898at2"/>
<dbReference type="GO" id="GO:0047429">
    <property type="term" value="F:nucleoside triphosphate diphosphatase activity"/>
    <property type="evidence" value="ECO:0007669"/>
    <property type="project" value="InterPro"/>
</dbReference>
<dbReference type="InterPro" id="IPR025984">
    <property type="entry name" value="DCTPP"/>
</dbReference>
<dbReference type="GO" id="GO:0009143">
    <property type="term" value="P:nucleoside triphosphate catabolic process"/>
    <property type="evidence" value="ECO:0007669"/>
    <property type="project" value="InterPro"/>
</dbReference>
<dbReference type="PIRSF" id="PIRSF029826">
    <property type="entry name" value="UCP029826_pph"/>
    <property type="match status" value="1"/>
</dbReference>
<dbReference type="SUPFAM" id="SSF101386">
    <property type="entry name" value="all-alpha NTP pyrophosphatases"/>
    <property type="match status" value="1"/>
</dbReference>
<protein>
    <submittedName>
        <fullName evidence="1">Nucleotide pyrophosphohydrolase</fullName>
    </submittedName>
</protein>
<dbReference type="CDD" id="cd11537">
    <property type="entry name" value="NTP-PPase_RS21-C6_like"/>
    <property type="match status" value="1"/>
</dbReference>
<dbReference type="Pfam" id="PF12643">
    <property type="entry name" value="MazG-like"/>
    <property type="match status" value="1"/>
</dbReference>
<dbReference type="PANTHER" id="PTHR46523:SF1">
    <property type="entry name" value="DCTP PYROPHOSPHATASE 1"/>
    <property type="match status" value="1"/>
</dbReference>
<accession>A0A4R8UAA1</accession>
<gene>
    <name evidence="1" type="ORF">E3O23_15870</name>
</gene>
<dbReference type="InterPro" id="IPR052555">
    <property type="entry name" value="dCTP_Pyrophosphatase"/>
</dbReference>
<dbReference type="EMBL" id="SOEZ01000076">
    <property type="protein sequence ID" value="TFB46950.1"/>
    <property type="molecule type" value="Genomic_DNA"/>
</dbReference>
<dbReference type="Gene3D" id="1.10.287.1080">
    <property type="entry name" value="MazG-like"/>
    <property type="match status" value="1"/>
</dbReference>
<comment type="caution">
    <text evidence="1">The sequence shown here is derived from an EMBL/GenBank/DDBJ whole genome shotgun (WGS) entry which is preliminary data.</text>
</comment>
<reference evidence="1 2" key="1">
    <citation type="submission" date="2019-03" db="EMBL/GenBank/DDBJ databases">
        <title>Genomics of glacier-inhabiting Cryobacterium strains.</title>
        <authorList>
            <person name="Liu Q."/>
            <person name="Xin Y.-H."/>
        </authorList>
    </citation>
    <scope>NUCLEOTIDE SEQUENCE [LARGE SCALE GENOMIC DNA]</scope>
    <source>
        <strain evidence="1 2">Sr47</strain>
    </source>
</reference>
<evidence type="ECO:0000313" key="2">
    <source>
        <dbReference type="Proteomes" id="UP000297866"/>
    </source>
</evidence>